<dbReference type="Pfam" id="PF22817">
    <property type="entry name" value="ApeP-like"/>
    <property type="match status" value="1"/>
</dbReference>
<comment type="caution">
    <text evidence="1">The sequence shown here is derived from an EMBL/GenBank/DDBJ whole genome shotgun (WGS) entry which is preliminary data.</text>
</comment>
<sequence length="159" mass="16516">MSQPSAALDRAAIALRIPHQGSMCLLAGVDEWDADTIRCHATSHRDAGNPLREAWGLPATSAIEYAAQAMAMHGALLAPSGQAPRAGYLASVRGVEIGVERLDTLAADLDIRAERITGNDNQILYAFTVAAAGRMLVSGRAAVILDAGVLAGDPNGSRS</sequence>
<evidence type="ECO:0000313" key="2">
    <source>
        <dbReference type="Proteomes" id="UP000623795"/>
    </source>
</evidence>
<organism evidence="1 2">
    <name type="scientific">Aromatoleum toluvorans</name>
    <dbReference type="NCBI Taxonomy" id="92002"/>
    <lineage>
        <taxon>Bacteria</taxon>
        <taxon>Pseudomonadati</taxon>
        <taxon>Pseudomonadota</taxon>
        <taxon>Betaproteobacteria</taxon>
        <taxon>Rhodocyclales</taxon>
        <taxon>Rhodocyclaceae</taxon>
        <taxon>Aromatoleum</taxon>
    </lineage>
</organism>
<dbReference type="InterPro" id="IPR029069">
    <property type="entry name" value="HotDog_dom_sf"/>
</dbReference>
<gene>
    <name evidence="1" type="ORF">GPA22_09970</name>
</gene>
<accession>A0ABX1PX95</accession>
<dbReference type="RefSeq" id="WP_169255924.1">
    <property type="nucleotide sequence ID" value="NZ_WTVN01000012.1"/>
</dbReference>
<proteinExistence type="predicted"/>
<dbReference type="Proteomes" id="UP000623795">
    <property type="component" value="Unassembled WGS sequence"/>
</dbReference>
<dbReference type="InterPro" id="IPR016776">
    <property type="entry name" value="ApeP-like_dehydratase"/>
</dbReference>
<protein>
    <submittedName>
        <fullName evidence="1">Hydroxymyristoyl-ACP dehydratase</fullName>
    </submittedName>
</protein>
<dbReference type="SUPFAM" id="SSF54637">
    <property type="entry name" value="Thioesterase/thiol ester dehydrase-isomerase"/>
    <property type="match status" value="1"/>
</dbReference>
<keyword evidence="2" id="KW-1185">Reference proteome</keyword>
<name>A0ABX1PX95_9RHOO</name>
<reference evidence="1 2" key="1">
    <citation type="submission" date="2019-12" db="EMBL/GenBank/DDBJ databases">
        <title>Comparative genomics gives insights into the taxonomy of the Azoarcus-Aromatoleum group and reveals separate origins of nif in the plant-associated Azoarcus and non-plant-associated Aromatoleum sub-groups.</title>
        <authorList>
            <person name="Lafos M."/>
            <person name="Maluk M."/>
            <person name="Batista M."/>
            <person name="Junghare M."/>
            <person name="Carmona M."/>
            <person name="Faoro H."/>
            <person name="Cruz L.M."/>
            <person name="Battistoni F."/>
            <person name="De Souza E."/>
            <person name="Pedrosa F."/>
            <person name="Chen W.-M."/>
            <person name="Poole P.S."/>
            <person name="Dixon R.A."/>
            <person name="James E.K."/>
        </authorList>
    </citation>
    <scope>NUCLEOTIDE SEQUENCE [LARGE SCALE GENOMIC DNA]</scope>
    <source>
        <strain evidence="1 2">Td21</strain>
    </source>
</reference>
<dbReference type="Gene3D" id="3.10.129.10">
    <property type="entry name" value="Hotdog Thioesterase"/>
    <property type="match status" value="1"/>
</dbReference>
<evidence type="ECO:0000313" key="1">
    <source>
        <dbReference type="EMBL" id="NMG44054.1"/>
    </source>
</evidence>
<dbReference type="EMBL" id="WTVN01000012">
    <property type="protein sequence ID" value="NMG44054.1"/>
    <property type="molecule type" value="Genomic_DNA"/>
</dbReference>